<dbReference type="Gene3D" id="2.40.50.140">
    <property type="entry name" value="Nucleic acid-binding proteins"/>
    <property type="match status" value="1"/>
</dbReference>
<evidence type="ECO:0000313" key="3">
    <source>
        <dbReference type="EMBL" id="CAK9273140.1"/>
    </source>
</evidence>
<feature type="region of interest" description="Disordered" evidence="1">
    <location>
        <begin position="287"/>
        <end position="311"/>
    </location>
</feature>
<protein>
    <recommendedName>
        <fullName evidence="2">S1 motif domain-containing protein</fullName>
    </recommendedName>
</protein>
<gene>
    <name evidence="3" type="ORF">CSSPJE1EN1_LOCUS18618</name>
</gene>
<dbReference type="InterPro" id="IPR012340">
    <property type="entry name" value="NA-bd_OB-fold"/>
</dbReference>
<feature type="compositionally biased region" description="Polar residues" evidence="1">
    <location>
        <begin position="214"/>
        <end position="235"/>
    </location>
</feature>
<feature type="region of interest" description="Disordered" evidence="1">
    <location>
        <begin position="77"/>
        <end position="106"/>
    </location>
</feature>
<proteinExistence type="predicted"/>
<feature type="compositionally biased region" description="Low complexity" evidence="1">
    <location>
        <begin position="78"/>
        <end position="88"/>
    </location>
</feature>
<sequence length="696" mass="75239">MQVLIRGWQSSSSSSCCCRSSASIFLFPHGDGDHASRGKLRRDFALVSLPRRRVEGLQKSVWRMRRSCRVLTAAGTLSSSSSSSSSSSGLPSAVDSPQDSEETTTELAVESLNLGILDFRGGGESLSVAAAASSSSSPAHQCENGASCAGLQQSEEDEEERRNLMVPNDGMESEELAALLPPDEPELGIPETAGGSRELLEQEEVELKQQEQVGISSLADSSSRNPFGTSAASTESHPKTRESNLRDSEVSAQNATEFTAIKQNQNLNDDDDDDAVPQLINGHSIALEKTATEEKEENNNTGDDDDDDDEEFYVPVNSHRVLGIVVSGDEEGLQIDIGAENLGHLPVKEIQPIDKTDLNKLVWKRISENNNNDDNNHDSSSSSSSSSDEPQQEEAAAATEGFPMPKGSSRIVYDEEVLDSSDLAEPLLVDIGTVLNLEVTGTTPNGIALLSARRAARRISWERIRQIKHCNEPFEIVILESLAAGVVTRIEGLRAFLPRVEFLKHPAPEPNEDLVGTKVWVLITVAEESRGNIILSEVRAWAQRHLCIGTVQDGTVVQIFNFGARVQINGTDLSGLVHISNIARARVPSVATVFEVGEQVKVMAIKSPSPTKYAFSTADLESESGLMLRDKQRVFREAEEVAKKFRDLNPAHVESSSQGDMDDAAVAAVSSVKPVKPISNWEWLDFGDTGAGAGVL</sequence>
<reference evidence="3" key="1">
    <citation type="submission" date="2024-02" db="EMBL/GenBank/DDBJ databases">
        <authorList>
            <consortium name="ELIXIR-Norway"/>
            <consortium name="Elixir Norway"/>
        </authorList>
    </citation>
    <scope>NUCLEOTIDE SEQUENCE</scope>
</reference>
<feature type="region of interest" description="Disordered" evidence="1">
    <location>
        <begin position="135"/>
        <end position="162"/>
    </location>
</feature>
<dbReference type="SMART" id="SM00316">
    <property type="entry name" value="S1"/>
    <property type="match status" value="2"/>
</dbReference>
<dbReference type="InterPro" id="IPR003029">
    <property type="entry name" value="S1_domain"/>
</dbReference>
<feature type="compositionally biased region" description="Acidic residues" evidence="1">
    <location>
        <begin position="302"/>
        <end position="311"/>
    </location>
</feature>
<dbReference type="Proteomes" id="UP001497444">
    <property type="component" value="Chromosome 5"/>
</dbReference>
<dbReference type="PROSITE" id="PS50126">
    <property type="entry name" value="S1"/>
    <property type="match status" value="1"/>
</dbReference>
<name>A0ABP0X203_9BRYO</name>
<feature type="compositionally biased region" description="Basic and acidic residues" evidence="1">
    <location>
        <begin position="236"/>
        <end position="249"/>
    </location>
</feature>
<dbReference type="PANTHER" id="PTHR15838">
    <property type="entry name" value="NUCLEOLAR PROTEIN OF 40 KDA"/>
    <property type="match status" value="1"/>
</dbReference>
<feature type="region of interest" description="Disordered" evidence="1">
    <location>
        <begin position="181"/>
        <end position="252"/>
    </location>
</feature>
<feature type="region of interest" description="Disordered" evidence="1">
    <location>
        <begin position="368"/>
        <end position="406"/>
    </location>
</feature>
<accession>A0ABP0X203</accession>
<organism evidence="3 4">
    <name type="scientific">Sphagnum jensenii</name>
    <dbReference type="NCBI Taxonomy" id="128206"/>
    <lineage>
        <taxon>Eukaryota</taxon>
        <taxon>Viridiplantae</taxon>
        <taxon>Streptophyta</taxon>
        <taxon>Embryophyta</taxon>
        <taxon>Bryophyta</taxon>
        <taxon>Sphagnophytina</taxon>
        <taxon>Sphagnopsida</taxon>
        <taxon>Sphagnales</taxon>
        <taxon>Sphagnaceae</taxon>
        <taxon>Sphagnum</taxon>
    </lineage>
</organism>
<dbReference type="Pfam" id="PF00575">
    <property type="entry name" value="S1"/>
    <property type="match status" value="1"/>
</dbReference>
<evidence type="ECO:0000313" key="4">
    <source>
        <dbReference type="Proteomes" id="UP001497444"/>
    </source>
</evidence>
<keyword evidence="4" id="KW-1185">Reference proteome</keyword>
<feature type="domain" description="S1 motif" evidence="2">
    <location>
        <begin position="549"/>
        <end position="618"/>
    </location>
</feature>
<dbReference type="SUPFAM" id="SSF50249">
    <property type="entry name" value="Nucleic acid-binding proteins"/>
    <property type="match status" value="1"/>
</dbReference>
<feature type="compositionally biased region" description="Low complexity" evidence="1">
    <location>
        <begin position="368"/>
        <end position="400"/>
    </location>
</feature>
<dbReference type="PANTHER" id="PTHR15838:SF3">
    <property type="entry name" value="PROTEIN PIGMENT DEFECTIVE 338, CHLOROPLASTIC"/>
    <property type="match status" value="1"/>
</dbReference>
<dbReference type="EMBL" id="OZ020100">
    <property type="protein sequence ID" value="CAK9273140.1"/>
    <property type="molecule type" value="Genomic_DNA"/>
</dbReference>
<evidence type="ECO:0000259" key="2">
    <source>
        <dbReference type="PROSITE" id="PS50126"/>
    </source>
</evidence>
<evidence type="ECO:0000256" key="1">
    <source>
        <dbReference type="SAM" id="MobiDB-lite"/>
    </source>
</evidence>